<feature type="domain" description="Peptidase S1" evidence="7">
    <location>
        <begin position="35"/>
        <end position="259"/>
    </location>
</feature>
<keyword evidence="9" id="KW-1185">Reference proteome</keyword>
<dbReference type="GO" id="GO:0004252">
    <property type="term" value="F:serine-type endopeptidase activity"/>
    <property type="evidence" value="ECO:0007669"/>
    <property type="project" value="InterPro"/>
</dbReference>
<keyword evidence="1 5" id="KW-0645">Protease</keyword>
<dbReference type="PANTHER" id="PTHR24253">
    <property type="entry name" value="TRANSMEMBRANE PROTEASE SERINE"/>
    <property type="match status" value="1"/>
</dbReference>
<dbReference type="PROSITE" id="PS00134">
    <property type="entry name" value="TRYPSIN_HIS"/>
    <property type="match status" value="1"/>
</dbReference>
<evidence type="ECO:0000256" key="1">
    <source>
        <dbReference type="ARBA" id="ARBA00022670"/>
    </source>
</evidence>
<dbReference type="InterPro" id="IPR001254">
    <property type="entry name" value="Trypsin_dom"/>
</dbReference>
<dbReference type="CDD" id="cd00190">
    <property type="entry name" value="Tryp_SPc"/>
    <property type="match status" value="1"/>
</dbReference>
<reference evidence="8" key="2">
    <citation type="submission" date="2025-09" db="UniProtKB">
        <authorList>
            <consortium name="Ensembl"/>
        </authorList>
    </citation>
    <scope>IDENTIFICATION</scope>
</reference>
<keyword evidence="2 6" id="KW-0732">Signal</keyword>
<evidence type="ECO:0000256" key="4">
    <source>
        <dbReference type="ARBA" id="ARBA00023157"/>
    </source>
</evidence>
<dbReference type="InterPro" id="IPR018114">
    <property type="entry name" value="TRYPSIN_HIS"/>
</dbReference>
<dbReference type="PANTHER" id="PTHR24253:SF58">
    <property type="entry name" value="SERINE PROTEASE 33"/>
    <property type="match status" value="1"/>
</dbReference>
<evidence type="ECO:0000313" key="8">
    <source>
        <dbReference type="Ensembl" id="ENSSDAP00000009665.1"/>
    </source>
</evidence>
<dbReference type="PROSITE" id="PS50240">
    <property type="entry name" value="TRYPSIN_DOM"/>
    <property type="match status" value="1"/>
</dbReference>
<dbReference type="Pfam" id="PF00089">
    <property type="entry name" value="Trypsin"/>
    <property type="match status" value="1"/>
</dbReference>
<evidence type="ECO:0000313" key="9">
    <source>
        <dbReference type="Proteomes" id="UP000694422"/>
    </source>
</evidence>
<evidence type="ECO:0000256" key="5">
    <source>
        <dbReference type="RuleBase" id="RU363034"/>
    </source>
</evidence>
<sequence>MMGASQLQILRLLVFGATGSLASAACGQPLMSSRIVGGRDAREGEWPWQASIQHRGTHVCGGSLIASQWVLTAAHCMARQALPSEYRVCLGMLRLGPVSPPALSVPVWRVLLPPDHSMSAHIQPICLPMPGSHPQPSSPCWVTGWGTLRPGVPLPEWRPLQGVRVPLLSSRTCDRLYHVGTSIPEAERIVLPGNLCAGYLRGHKDACQGDSGGPLSCLQSGHWVLVGVVSWGKGCALPNRPGVYTSVAKYSPWIQAHLSL</sequence>
<dbReference type="Proteomes" id="UP000694422">
    <property type="component" value="Unplaced"/>
</dbReference>
<accession>A0A8C9PKH5</accession>
<keyword evidence="3 5" id="KW-0378">Hydrolase</keyword>
<name>A0A8C9PKH5_SPEDA</name>
<evidence type="ECO:0000256" key="2">
    <source>
        <dbReference type="ARBA" id="ARBA00022729"/>
    </source>
</evidence>
<dbReference type="InterPro" id="IPR033116">
    <property type="entry name" value="TRYPSIN_SER"/>
</dbReference>
<dbReference type="SUPFAM" id="SSF50494">
    <property type="entry name" value="Trypsin-like serine proteases"/>
    <property type="match status" value="1"/>
</dbReference>
<feature type="signal peptide" evidence="6">
    <location>
        <begin position="1"/>
        <end position="24"/>
    </location>
</feature>
<keyword evidence="4" id="KW-1015">Disulfide bond</keyword>
<dbReference type="PROSITE" id="PS00135">
    <property type="entry name" value="TRYPSIN_SER"/>
    <property type="match status" value="1"/>
</dbReference>
<proteinExistence type="predicted"/>
<dbReference type="InterPro" id="IPR043504">
    <property type="entry name" value="Peptidase_S1_PA_chymotrypsin"/>
</dbReference>
<dbReference type="Gene3D" id="2.40.10.10">
    <property type="entry name" value="Trypsin-like serine proteases"/>
    <property type="match status" value="3"/>
</dbReference>
<protein>
    <submittedName>
        <fullName evidence="8">Serine protease 33</fullName>
    </submittedName>
</protein>
<evidence type="ECO:0000256" key="6">
    <source>
        <dbReference type="SAM" id="SignalP"/>
    </source>
</evidence>
<dbReference type="FunFam" id="2.40.10.10:FF:000024">
    <property type="entry name" value="Serine protease 53"/>
    <property type="match status" value="1"/>
</dbReference>
<dbReference type="AlphaFoldDB" id="A0A8C9PKH5"/>
<dbReference type="SMART" id="SM00020">
    <property type="entry name" value="Tryp_SPc"/>
    <property type="match status" value="1"/>
</dbReference>
<feature type="chain" id="PRO_5034037895" evidence="6">
    <location>
        <begin position="25"/>
        <end position="260"/>
    </location>
</feature>
<evidence type="ECO:0000256" key="3">
    <source>
        <dbReference type="ARBA" id="ARBA00022801"/>
    </source>
</evidence>
<dbReference type="Ensembl" id="ENSSDAT00000010974.1">
    <property type="protein sequence ID" value="ENSSDAP00000009665.1"/>
    <property type="gene ID" value="ENSSDAG00000008790.1"/>
</dbReference>
<dbReference type="GO" id="GO:0006508">
    <property type="term" value="P:proteolysis"/>
    <property type="evidence" value="ECO:0007669"/>
    <property type="project" value="UniProtKB-KW"/>
</dbReference>
<dbReference type="InterPro" id="IPR009003">
    <property type="entry name" value="Peptidase_S1_PA"/>
</dbReference>
<organism evidence="8 9">
    <name type="scientific">Spermophilus dauricus</name>
    <name type="common">Daurian ground squirrel</name>
    <dbReference type="NCBI Taxonomy" id="99837"/>
    <lineage>
        <taxon>Eukaryota</taxon>
        <taxon>Metazoa</taxon>
        <taxon>Chordata</taxon>
        <taxon>Craniata</taxon>
        <taxon>Vertebrata</taxon>
        <taxon>Euteleostomi</taxon>
        <taxon>Mammalia</taxon>
        <taxon>Eutheria</taxon>
        <taxon>Euarchontoglires</taxon>
        <taxon>Glires</taxon>
        <taxon>Rodentia</taxon>
        <taxon>Sciuromorpha</taxon>
        <taxon>Sciuridae</taxon>
        <taxon>Xerinae</taxon>
        <taxon>Marmotini</taxon>
        <taxon>Spermophilus</taxon>
    </lineage>
</organism>
<keyword evidence="5" id="KW-0720">Serine protease</keyword>
<evidence type="ECO:0000259" key="7">
    <source>
        <dbReference type="PROSITE" id="PS50240"/>
    </source>
</evidence>
<reference evidence="8" key="1">
    <citation type="submission" date="2025-08" db="UniProtKB">
        <authorList>
            <consortium name="Ensembl"/>
        </authorList>
    </citation>
    <scope>IDENTIFICATION</scope>
</reference>